<dbReference type="AlphaFoldDB" id="A0A0A9CQB3"/>
<sequence>MSWCLFAHILINCLYEHSLVDSDYFCAVRTISI</sequence>
<proteinExistence type="predicted"/>
<evidence type="ECO:0000313" key="1">
    <source>
        <dbReference type="EMBL" id="JAD73672.1"/>
    </source>
</evidence>
<reference evidence="1" key="1">
    <citation type="submission" date="2014-09" db="EMBL/GenBank/DDBJ databases">
        <authorList>
            <person name="Magalhaes I.L.F."/>
            <person name="Oliveira U."/>
            <person name="Santos F.R."/>
            <person name="Vidigal T.H.D.A."/>
            <person name="Brescovit A.D."/>
            <person name="Santos A.J."/>
        </authorList>
    </citation>
    <scope>NUCLEOTIDE SEQUENCE</scope>
    <source>
        <tissue evidence="1">Shoot tissue taken approximately 20 cm above the soil surface</tissue>
    </source>
</reference>
<organism evidence="1">
    <name type="scientific">Arundo donax</name>
    <name type="common">Giant reed</name>
    <name type="synonym">Donax arundinaceus</name>
    <dbReference type="NCBI Taxonomy" id="35708"/>
    <lineage>
        <taxon>Eukaryota</taxon>
        <taxon>Viridiplantae</taxon>
        <taxon>Streptophyta</taxon>
        <taxon>Embryophyta</taxon>
        <taxon>Tracheophyta</taxon>
        <taxon>Spermatophyta</taxon>
        <taxon>Magnoliopsida</taxon>
        <taxon>Liliopsida</taxon>
        <taxon>Poales</taxon>
        <taxon>Poaceae</taxon>
        <taxon>PACMAD clade</taxon>
        <taxon>Arundinoideae</taxon>
        <taxon>Arundineae</taxon>
        <taxon>Arundo</taxon>
    </lineage>
</organism>
<name>A0A0A9CQB3_ARUDO</name>
<accession>A0A0A9CQB3</accession>
<reference evidence="1" key="2">
    <citation type="journal article" date="2015" name="Data Brief">
        <title>Shoot transcriptome of the giant reed, Arundo donax.</title>
        <authorList>
            <person name="Barrero R.A."/>
            <person name="Guerrero F.D."/>
            <person name="Moolhuijzen P."/>
            <person name="Goolsby J.A."/>
            <person name="Tidwell J."/>
            <person name="Bellgard S.E."/>
            <person name="Bellgard M.I."/>
        </authorList>
    </citation>
    <scope>NUCLEOTIDE SEQUENCE</scope>
    <source>
        <tissue evidence="1">Shoot tissue taken approximately 20 cm above the soil surface</tissue>
    </source>
</reference>
<dbReference type="EMBL" id="GBRH01224223">
    <property type="protein sequence ID" value="JAD73672.1"/>
    <property type="molecule type" value="Transcribed_RNA"/>
</dbReference>
<protein>
    <submittedName>
        <fullName evidence="1">Uncharacterized protein</fullName>
    </submittedName>
</protein>